<name>A0A226HFH4_9FLAO</name>
<dbReference type="AlphaFoldDB" id="A0A226HFH4"/>
<evidence type="ECO:0000313" key="1">
    <source>
        <dbReference type="EMBL" id="OXA93099.1"/>
    </source>
</evidence>
<comment type="caution">
    <text evidence="1">The sequence shown here is derived from an EMBL/GenBank/DDBJ whole genome shotgun (WGS) entry which is preliminary data.</text>
</comment>
<proteinExistence type="predicted"/>
<dbReference type="Proteomes" id="UP000198345">
    <property type="component" value="Unassembled WGS sequence"/>
</dbReference>
<gene>
    <name evidence="1" type="ORF">B0A66_07430</name>
</gene>
<dbReference type="EMBL" id="MUGW01000016">
    <property type="protein sequence ID" value="OXA93099.1"/>
    <property type="molecule type" value="Genomic_DNA"/>
</dbReference>
<evidence type="ECO:0000313" key="2">
    <source>
        <dbReference type="Proteomes" id="UP000198345"/>
    </source>
</evidence>
<protein>
    <submittedName>
        <fullName evidence="1">Uncharacterized protein</fullName>
    </submittedName>
</protein>
<reference evidence="1 2" key="1">
    <citation type="submission" date="2016-11" db="EMBL/GenBank/DDBJ databases">
        <title>Whole genomes of Flavobacteriaceae.</title>
        <authorList>
            <person name="Stine C."/>
            <person name="Li C."/>
            <person name="Tadesse D."/>
        </authorList>
    </citation>
    <scope>NUCLEOTIDE SEQUENCE [LARGE SCALE GENOMIC DNA]</scope>
    <source>
        <strain evidence="1 2">DSM 18292</strain>
    </source>
</reference>
<sequence length="227" mass="26165">MKSLKIFVLFLGCLLTVNCKDNTDQTKITSLETEVPKVEEQTKETAKQIAKEVAERFKPKDAEIVHEVIQTKVWGKKDVIIVFYASRYIDDQSTTIPFERQYVEGYFLIPDGAKNYKKVLIYKFEDDNVETIIQSVFFANADKDSERELIILTTCSHRLELLYDGTEYYNYVFDNFDMNKIPKEMTYLSDISASIYGGFEGQREDGPSKADFKTAADVKAELKKLGY</sequence>
<dbReference type="OrthoDB" id="8076002at2"/>
<accession>A0A226HFH4</accession>
<dbReference type="RefSeq" id="WP_123868226.1">
    <property type="nucleotide sequence ID" value="NZ_FXTV01000015.1"/>
</dbReference>
<organism evidence="1 2">
    <name type="scientific">Flavobacterium hercynium</name>
    <dbReference type="NCBI Taxonomy" id="387094"/>
    <lineage>
        <taxon>Bacteria</taxon>
        <taxon>Pseudomonadati</taxon>
        <taxon>Bacteroidota</taxon>
        <taxon>Flavobacteriia</taxon>
        <taxon>Flavobacteriales</taxon>
        <taxon>Flavobacteriaceae</taxon>
        <taxon>Flavobacterium</taxon>
    </lineage>
</organism>
<keyword evidence="2" id="KW-1185">Reference proteome</keyword>